<dbReference type="AlphaFoldDB" id="A0A848EVI6"/>
<comment type="caution">
    <text evidence="2">The sequence shown here is derived from an EMBL/GenBank/DDBJ whole genome shotgun (WGS) entry which is preliminary data.</text>
</comment>
<dbReference type="Gene3D" id="3.30.950.30">
    <property type="entry name" value="Schlafen, AAA domain"/>
    <property type="match status" value="1"/>
</dbReference>
<evidence type="ECO:0000259" key="1">
    <source>
        <dbReference type="Pfam" id="PF04326"/>
    </source>
</evidence>
<gene>
    <name evidence="2" type="ORF">HG933_10930</name>
</gene>
<dbReference type="EMBL" id="JABBJH010000023">
    <property type="protein sequence ID" value="NMK39869.1"/>
    <property type="molecule type" value="Genomic_DNA"/>
</dbReference>
<dbReference type="InterPro" id="IPR007421">
    <property type="entry name" value="Schlafen_AlbA_2_dom"/>
</dbReference>
<feature type="domain" description="Schlafen AlbA-2" evidence="1">
    <location>
        <begin position="18"/>
        <end position="141"/>
    </location>
</feature>
<evidence type="ECO:0000313" key="2">
    <source>
        <dbReference type="EMBL" id="NMK39869.1"/>
    </source>
</evidence>
<dbReference type="Pfam" id="PF13749">
    <property type="entry name" value="HATPase_c_4"/>
    <property type="match status" value="1"/>
</dbReference>
<reference evidence="2 3" key="1">
    <citation type="submission" date="2020-04" db="EMBL/GenBank/DDBJ databases">
        <authorList>
            <person name="Hitch T.C.A."/>
            <person name="Wylensek D."/>
            <person name="Clavel T."/>
        </authorList>
    </citation>
    <scope>NUCLEOTIDE SEQUENCE [LARGE SCALE GENOMIC DNA]</scope>
    <source>
        <strain evidence="2 3">WCA-386-APC-2A</strain>
    </source>
</reference>
<dbReference type="PANTHER" id="PTHR30595">
    <property type="entry name" value="GLPR-RELATED TRANSCRIPTIONAL REPRESSOR"/>
    <property type="match status" value="1"/>
</dbReference>
<dbReference type="RefSeq" id="WP_169013943.1">
    <property type="nucleotide sequence ID" value="NZ_JABBJH010000023.1"/>
</dbReference>
<dbReference type="InterPro" id="IPR036388">
    <property type="entry name" value="WH-like_DNA-bd_sf"/>
</dbReference>
<sequence>MPIDEMNSMKQALIHMRESNDIELKKAKKGLPESFWESYSSFANTTGGLIVFGVNEAFPDNEIVGVEDSQKIVADLWNLLSNESKVSYRTVNNQDVTTVVVDDKTVILIKVNEAPNNVKPVYINGKIDNTWIRTGDGDRKAKKEEIASMLRNAKPEMDSLPIDGCTLDDLDIDSIKQFKQQVGNRYPAKKYLDMSDTDFLIEIGACRLNRENRKYQILRGTLLFFGKLNVIKEFYPHFHLDFFNRRGSNPRWIDRVSDDEPHEHEMNIFNFFNIVDKKLRELQNSSFHLDGQLKRIPEGTFNETIRECLVNCLAHADYEQGYPSIKIQAYDGWFSFFNPGEMLISRMQFPLGGDSRPRNEIIMKMFRLLGAAERQGFGGPLIFKTAFEYDYRRPELDTNLESTEIRVWNIDLADSYPELSKEEKSVLRYLHKSMSAISIKELSKKTNMTYYRAKKIIYSLKARNIIEQIGSGPSTKYVIKAGSEESLTQIQIAMDMIKRQLTK</sequence>
<proteinExistence type="predicted"/>
<dbReference type="InterPro" id="IPR038475">
    <property type="entry name" value="RecG_C_sf"/>
</dbReference>
<organism evidence="2 3">
    <name type="scientific">Megasphaera elsdenii</name>
    <dbReference type="NCBI Taxonomy" id="907"/>
    <lineage>
        <taxon>Bacteria</taxon>
        <taxon>Bacillati</taxon>
        <taxon>Bacillota</taxon>
        <taxon>Negativicutes</taxon>
        <taxon>Veillonellales</taxon>
        <taxon>Veillonellaceae</taxon>
        <taxon>Megasphaera</taxon>
    </lineage>
</organism>
<dbReference type="InterPro" id="IPR038461">
    <property type="entry name" value="Schlafen_AlbA_2_dom_sf"/>
</dbReference>
<dbReference type="Pfam" id="PF04326">
    <property type="entry name" value="SLFN_AlbA_2"/>
    <property type="match status" value="1"/>
</dbReference>
<evidence type="ECO:0000313" key="3">
    <source>
        <dbReference type="Proteomes" id="UP000536773"/>
    </source>
</evidence>
<dbReference type="Gene3D" id="1.10.10.10">
    <property type="entry name" value="Winged helix-like DNA-binding domain superfamily/Winged helix DNA-binding domain"/>
    <property type="match status" value="1"/>
</dbReference>
<dbReference type="PANTHER" id="PTHR30595:SF6">
    <property type="entry name" value="SCHLAFEN ALBA-2 DOMAIN-CONTAINING PROTEIN"/>
    <property type="match status" value="1"/>
</dbReference>
<accession>A0A848EVI6</accession>
<dbReference type="Proteomes" id="UP000536773">
    <property type="component" value="Unassembled WGS sequence"/>
</dbReference>
<dbReference type="Gene3D" id="3.30.565.60">
    <property type="match status" value="1"/>
</dbReference>
<protein>
    <submittedName>
        <fullName evidence="2">AAA family ATPase</fullName>
    </submittedName>
</protein>
<name>A0A848EVI6_MEGEL</name>